<organism evidence="3 4">
    <name type="scientific">Roseibium sediminicola</name>
    <dbReference type="NCBI Taxonomy" id="2933272"/>
    <lineage>
        <taxon>Bacteria</taxon>
        <taxon>Pseudomonadati</taxon>
        <taxon>Pseudomonadota</taxon>
        <taxon>Alphaproteobacteria</taxon>
        <taxon>Hyphomicrobiales</taxon>
        <taxon>Stappiaceae</taxon>
        <taxon>Roseibium</taxon>
    </lineage>
</organism>
<keyword evidence="4" id="KW-1185">Reference proteome</keyword>
<feature type="domain" description="AB hydrolase-1" evidence="2">
    <location>
        <begin position="33"/>
        <end position="288"/>
    </location>
</feature>
<proteinExistence type="predicted"/>
<comment type="caution">
    <text evidence="3">The sequence shown here is derived from an EMBL/GenBank/DDBJ whole genome shotgun (WGS) entry which is preliminary data.</text>
</comment>
<evidence type="ECO:0000256" key="1">
    <source>
        <dbReference type="ARBA" id="ARBA00022801"/>
    </source>
</evidence>
<evidence type="ECO:0000313" key="3">
    <source>
        <dbReference type="EMBL" id="MCK7610711.1"/>
    </source>
</evidence>
<dbReference type="PRINTS" id="PR00111">
    <property type="entry name" value="ABHYDROLASE"/>
</dbReference>
<dbReference type="InterPro" id="IPR000639">
    <property type="entry name" value="Epox_hydrolase-like"/>
</dbReference>
<name>A0ABT0GMQ1_9HYPH</name>
<gene>
    <name evidence="3" type="ORF">M0H32_00950</name>
</gene>
<dbReference type="InterPro" id="IPR000073">
    <property type="entry name" value="AB_hydrolase_1"/>
</dbReference>
<protein>
    <submittedName>
        <fullName evidence="3">Alpha/beta hydrolase</fullName>
    </submittedName>
</protein>
<dbReference type="Pfam" id="PF00561">
    <property type="entry name" value="Abhydrolase_1"/>
    <property type="match status" value="1"/>
</dbReference>
<accession>A0ABT0GMQ1</accession>
<dbReference type="PANTHER" id="PTHR43329">
    <property type="entry name" value="EPOXIDE HYDROLASE"/>
    <property type="match status" value="1"/>
</dbReference>
<reference evidence="3" key="1">
    <citation type="submission" date="2022-04" db="EMBL/GenBank/DDBJ databases">
        <title>Roseibium sp. CAU 1639 isolated from mud.</title>
        <authorList>
            <person name="Kim W."/>
        </authorList>
    </citation>
    <scope>NUCLEOTIDE SEQUENCE</scope>
    <source>
        <strain evidence="3">CAU 1639</strain>
    </source>
</reference>
<dbReference type="SUPFAM" id="SSF53474">
    <property type="entry name" value="alpha/beta-Hydrolases"/>
    <property type="match status" value="1"/>
</dbReference>
<dbReference type="Proteomes" id="UP001431221">
    <property type="component" value="Unassembled WGS sequence"/>
</dbReference>
<keyword evidence="1 3" id="KW-0378">Hydrolase</keyword>
<dbReference type="RefSeq" id="WP_248149575.1">
    <property type="nucleotide sequence ID" value="NZ_JALNMJ010000001.1"/>
</dbReference>
<dbReference type="GO" id="GO:0016787">
    <property type="term" value="F:hydrolase activity"/>
    <property type="evidence" value="ECO:0007669"/>
    <property type="project" value="UniProtKB-KW"/>
</dbReference>
<evidence type="ECO:0000313" key="4">
    <source>
        <dbReference type="Proteomes" id="UP001431221"/>
    </source>
</evidence>
<evidence type="ECO:0000259" key="2">
    <source>
        <dbReference type="Pfam" id="PF00561"/>
    </source>
</evidence>
<sequence>MHNNLPDLFPGFDSITVEANEERLFCRVGGSGPPLLLLHGYPQSHVCWHKIASRLAEHFTVIAADLPGYGRSSIPPLSEDHMAYSKRAMAATFVEMMRVLGHTCFFMAGHDRGGRVAYRMALDHPDRIQRLAVLDILPTCDYWDRMDRAFGLKIYHWMFLAQPAPFPEKLIAASPIRFLTHTLRSWTAAKSLSCFSEGAMTHNRAWFCDPDRISATCEDYRAGAGIDYDHDRQSLEDGQRIKRPLLALWGDKGIAMSVKDPLEVWRGWSPMVEGLALPSGHFLPEEAPAETFDALFGFFAV</sequence>
<dbReference type="Gene3D" id="3.40.50.1820">
    <property type="entry name" value="alpha/beta hydrolase"/>
    <property type="match status" value="1"/>
</dbReference>
<dbReference type="EMBL" id="JALNMJ010000001">
    <property type="protein sequence ID" value="MCK7610711.1"/>
    <property type="molecule type" value="Genomic_DNA"/>
</dbReference>
<dbReference type="PRINTS" id="PR00412">
    <property type="entry name" value="EPOXHYDRLASE"/>
</dbReference>
<dbReference type="InterPro" id="IPR029058">
    <property type="entry name" value="AB_hydrolase_fold"/>
</dbReference>